<evidence type="ECO:0000313" key="5">
    <source>
        <dbReference type="Proteomes" id="UP000192796"/>
    </source>
</evidence>
<dbReference type="Pfam" id="PF12833">
    <property type="entry name" value="HTH_18"/>
    <property type="match status" value="1"/>
</dbReference>
<reference evidence="4 5" key="1">
    <citation type="submission" date="2016-03" db="EMBL/GenBank/DDBJ databases">
        <title>Niastella vici sp. nov., isolated from farmland soil.</title>
        <authorList>
            <person name="Chen L."/>
            <person name="Wang D."/>
            <person name="Yang S."/>
            <person name="Wang G."/>
        </authorList>
    </citation>
    <scope>NUCLEOTIDE SEQUENCE [LARGE SCALE GENOMIC DNA]</scope>
    <source>
        <strain evidence="4 5">DJ57</strain>
    </source>
</reference>
<evidence type="ECO:0000313" key="4">
    <source>
        <dbReference type="EMBL" id="OQP62024.1"/>
    </source>
</evidence>
<dbReference type="GO" id="GO:0003700">
    <property type="term" value="F:DNA-binding transcription factor activity"/>
    <property type="evidence" value="ECO:0007669"/>
    <property type="project" value="InterPro"/>
</dbReference>
<dbReference type="InterPro" id="IPR009057">
    <property type="entry name" value="Homeodomain-like_sf"/>
</dbReference>
<evidence type="ECO:0000256" key="1">
    <source>
        <dbReference type="ARBA" id="ARBA00023015"/>
    </source>
</evidence>
<feature type="domain" description="HTH araC/xylS-type" evidence="3">
    <location>
        <begin position="175"/>
        <end position="262"/>
    </location>
</feature>
<keyword evidence="1" id="KW-0805">Transcription regulation</keyword>
<dbReference type="InterPro" id="IPR018060">
    <property type="entry name" value="HTH_AraC"/>
</dbReference>
<dbReference type="Gene3D" id="1.10.10.60">
    <property type="entry name" value="Homeodomain-like"/>
    <property type="match status" value="1"/>
</dbReference>
<keyword evidence="2" id="KW-0804">Transcription</keyword>
<dbReference type="RefSeq" id="WP_081150031.1">
    <property type="nucleotide sequence ID" value="NZ_LVYD01000054.1"/>
</dbReference>
<dbReference type="SUPFAM" id="SSF46689">
    <property type="entry name" value="Homeodomain-like"/>
    <property type="match status" value="1"/>
</dbReference>
<evidence type="ECO:0000256" key="2">
    <source>
        <dbReference type="ARBA" id="ARBA00023163"/>
    </source>
</evidence>
<keyword evidence="4" id="KW-0238">DNA-binding</keyword>
<dbReference type="STRING" id="1703345.A3860_30115"/>
<dbReference type="OrthoDB" id="635259at2"/>
<dbReference type="AlphaFoldDB" id="A0A1V9FUK2"/>
<organism evidence="4 5">
    <name type="scientific">Niastella vici</name>
    <dbReference type="NCBI Taxonomy" id="1703345"/>
    <lineage>
        <taxon>Bacteria</taxon>
        <taxon>Pseudomonadati</taxon>
        <taxon>Bacteroidota</taxon>
        <taxon>Chitinophagia</taxon>
        <taxon>Chitinophagales</taxon>
        <taxon>Chitinophagaceae</taxon>
        <taxon>Niastella</taxon>
    </lineage>
</organism>
<dbReference type="Proteomes" id="UP000192796">
    <property type="component" value="Unassembled WGS sequence"/>
</dbReference>
<sequence>MSKDTNHSYRIEVPAEFSAAFSHFYFAQNTSAAAIHQTLLPSYQTIMVFNFGTPVSFVTRHNDAIEIDKCLVIGPIKQAIDYTLPPGSEILVANFIDDAFFRFFGTAPIAGQCALNPDDLLNENCFTALWNELNKINDTSNRVNFMLDFCKPYLQHRDPIAIQIAGFDDNNQSPIKVISEKNDMTERSIQLHHKKQLGYSAKELGRYQRFLKAIQLIQTIAANDTKMDWFEIISECGYYDQSQLIHDFKHYLNLTPSKYLKFQEGICNPRG</sequence>
<accession>A0A1V9FUK2</accession>
<dbReference type="SMART" id="SM00342">
    <property type="entry name" value="HTH_ARAC"/>
    <property type="match status" value="1"/>
</dbReference>
<protein>
    <submittedName>
        <fullName evidence="4">DNA-binding protein</fullName>
    </submittedName>
</protein>
<dbReference type="EMBL" id="LVYD01000054">
    <property type="protein sequence ID" value="OQP62024.1"/>
    <property type="molecule type" value="Genomic_DNA"/>
</dbReference>
<dbReference type="GO" id="GO:0043565">
    <property type="term" value="F:sequence-specific DNA binding"/>
    <property type="evidence" value="ECO:0007669"/>
    <property type="project" value="InterPro"/>
</dbReference>
<proteinExistence type="predicted"/>
<dbReference type="PROSITE" id="PS01124">
    <property type="entry name" value="HTH_ARAC_FAMILY_2"/>
    <property type="match status" value="1"/>
</dbReference>
<name>A0A1V9FUK2_9BACT</name>
<comment type="caution">
    <text evidence="4">The sequence shown here is derived from an EMBL/GenBank/DDBJ whole genome shotgun (WGS) entry which is preliminary data.</text>
</comment>
<keyword evidence="5" id="KW-1185">Reference proteome</keyword>
<gene>
    <name evidence="4" type="ORF">A3860_30115</name>
</gene>
<evidence type="ECO:0000259" key="3">
    <source>
        <dbReference type="PROSITE" id="PS01124"/>
    </source>
</evidence>